<dbReference type="CDD" id="cd00590">
    <property type="entry name" value="RRM_SF"/>
    <property type="match status" value="1"/>
</dbReference>
<organism evidence="3 4">
    <name type="scientific">Effrenium voratum</name>
    <dbReference type="NCBI Taxonomy" id="2562239"/>
    <lineage>
        <taxon>Eukaryota</taxon>
        <taxon>Sar</taxon>
        <taxon>Alveolata</taxon>
        <taxon>Dinophyceae</taxon>
        <taxon>Suessiales</taxon>
        <taxon>Symbiodiniaceae</taxon>
        <taxon>Effrenium</taxon>
    </lineage>
</organism>
<evidence type="ECO:0000313" key="4">
    <source>
        <dbReference type="Proteomes" id="UP001178507"/>
    </source>
</evidence>
<dbReference type="Gene3D" id="3.30.70.330">
    <property type="match status" value="1"/>
</dbReference>
<name>A0AA36IWJ5_9DINO</name>
<gene>
    <name evidence="3" type="ORF">EVOR1521_LOCUS18905</name>
</gene>
<comment type="caution">
    <text evidence="3">The sequence shown here is derived from an EMBL/GenBank/DDBJ whole genome shotgun (WGS) entry which is preliminary data.</text>
</comment>
<dbReference type="InterPro" id="IPR000504">
    <property type="entry name" value="RRM_dom"/>
</dbReference>
<feature type="domain" description="RRM" evidence="2">
    <location>
        <begin position="139"/>
        <end position="210"/>
    </location>
</feature>
<reference evidence="3" key="1">
    <citation type="submission" date="2023-08" db="EMBL/GenBank/DDBJ databases">
        <authorList>
            <person name="Chen Y."/>
            <person name="Shah S."/>
            <person name="Dougan E. K."/>
            <person name="Thang M."/>
            <person name="Chan C."/>
        </authorList>
    </citation>
    <scope>NUCLEOTIDE SEQUENCE</scope>
</reference>
<dbReference type="InterPro" id="IPR012677">
    <property type="entry name" value="Nucleotide-bd_a/b_plait_sf"/>
</dbReference>
<proteinExistence type="predicted"/>
<dbReference type="EMBL" id="CAUJNA010002779">
    <property type="protein sequence ID" value="CAJ1394183.1"/>
    <property type="molecule type" value="Genomic_DNA"/>
</dbReference>
<dbReference type="SMART" id="SM00360">
    <property type="entry name" value="RRM"/>
    <property type="match status" value="1"/>
</dbReference>
<dbReference type="AlphaFoldDB" id="A0AA36IWJ5"/>
<dbReference type="Proteomes" id="UP001178507">
    <property type="component" value="Unassembled WGS sequence"/>
</dbReference>
<evidence type="ECO:0000259" key="2">
    <source>
        <dbReference type="SMART" id="SM00360"/>
    </source>
</evidence>
<feature type="region of interest" description="Disordered" evidence="1">
    <location>
        <begin position="76"/>
        <end position="96"/>
    </location>
</feature>
<sequence length="217" mass="21410">MGWGGCGKDWSGSGCYGGCGQDWVGNGSCGSCGGCGGCGGYGKGGQDWGGGGGGCGGCAGCGGYGGGGGKDWGGKDWGGKGASAPPTKGFGGGKSFGGKGGGSNWGGCGVWQPMFNPMMMMKGMGKGSNGLRDFKNDRKVWIGGLPPGTNSRELNKKLKDHLSTAGVPCVYAEIHRTGSGGAAFKSESEAQTAAAALNGSVFEGVMLQVEMWGKKTA</sequence>
<dbReference type="InterPro" id="IPR035979">
    <property type="entry name" value="RBD_domain_sf"/>
</dbReference>
<evidence type="ECO:0000313" key="3">
    <source>
        <dbReference type="EMBL" id="CAJ1394183.1"/>
    </source>
</evidence>
<dbReference type="SUPFAM" id="SSF54928">
    <property type="entry name" value="RNA-binding domain, RBD"/>
    <property type="match status" value="1"/>
</dbReference>
<evidence type="ECO:0000256" key="1">
    <source>
        <dbReference type="SAM" id="MobiDB-lite"/>
    </source>
</evidence>
<dbReference type="GO" id="GO:0003723">
    <property type="term" value="F:RNA binding"/>
    <property type="evidence" value="ECO:0007669"/>
    <property type="project" value="InterPro"/>
</dbReference>
<protein>
    <recommendedName>
        <fullName evidence="2">RRM domain-containing protein</fullName>
    </recommendedName>
</protein>
<accession>A0AA36IWJ5</accession>
<keyword evidence="4" id="KW-1185">Reference proteome</keyword>